<dbReference type="InterPro" id="IPR046342">
    <property type="entry name" value="CBS_dom_sf"/>
</dbReference>
<accession>A0A543AY07</accession>
<dbReference type="Gene3D" id="3.10.580.10">
    <property type="entry name" value="CBS-domain"/>
    <property type="match status" value="1"/>
</dbReference>
<reference evidence="4 5" key="1">
    <citation type="submission" date="2019-06" db="EMBL/GenBank/DDBJ databases">
        <title>Sequencing the genomes of 1000 actinobacteria strains.</title>
        <authorList>
            <person name="Klenk H.-P."/>
        </authorList>
    </citation>
    <scope>NUCLEOTIDE SEQUENCE [LARGE SCALE GENOMIC DNA]</scope>
    <source>
        <strain evidence="4 5">DSM 45928</strain>
    </source>
</reference>
<feature type="domain" description="CBS" evidence="3">
    <location>
        <begin position="7"/>
        <end position="67"/>
    </location>
</feature>
<keyword evidence="5" id="KW-1185">Reference proteome</keyword>
<proteinExistence type="predicted"/>
<evidence type="ECO:0000256" key="2">
    <source>
        <dbReference type="PROSITE-ProRule" id="PRU00703"/>
    </source>
</evidence>
<feature type="domain" description="CBS" evidence="3">
    <location>
        <begin position="74"/>
        <end position="130"/>
    </location>
</feature>
<dbReference type="PROSITE" id="PS51371">
    <property type="entry name" value="CBS"/>
    <property type="match status" value="2"/>
</dbReference>
<dbReference type="AlphaFoldDB" id="A0A543AY07"/>
<dbReference type="Pfam" id="PF00571">
    <property type="entry name" value="CBS"/>
    <property type="match status" value="2"/>
</dbReference>
<evidence type="ECO:0000313" key="4">
    <source>
        <dbReference type="EMBL" id="TQL77465.1"/>
    </source>
</evidence>
<evidence type="ECO:0000313" key="5">
    <source>
        <dbReference type="Proteomes" id="UP000317043"/>
    </source>
</evidence>
<gene>
    <name evidence="4" type="ORF">FB566_3024</name>
</gene>
<dbReference type="CDD" id="cd04622">
    <property type="entry name" value="CBS_pair_HRP1_like"/>
    <property type="match status" value="1"/>
</dbReference>
<sequence>MTTARDMMHFGATCVDASMTLADAATMMRDEQVGSLPICGEDNRLHGIITDRDIVVKCVAEGMDPDEVTAGELADGRLVWVESSADASEVSQMMRENRIRRLPVIADNELIGIISEADLANHLGDEELTEFVHEVYAAPPNN</sequence>
<dbReference type="InterPro" id="IPR051257">
    <property type="entry name" value="Diverse_CBS-Domain"/>
</dbReference>
<dbReference type="PANTHER" id="PTHR43080:SF2">
    <property type="entry name" value="CBS DOMAIN-CONTAINING PROTEIN"/>
    <property type="match status" value="1"/>
</dbReference>
<organism evidence="4 5">
    <name type="scientific">Stackebrandtia endophytica</name>
    <dbReference type="NCBI Taxonomy" id="1496996"/>
    <lineage>
        <taxon>Bacteria</taxon>
        <taxon>Bacillati</taxon>
        <taxon>Actinomycetota</taxon>
        <taxon>Actinomycetes</taxon>
        <taxon>Glycomycetales</taxon>
        <taxon>Glycomycetaceae</taxon>
        <taxon>Stackebrandtia</taxon>
    </lineage>
</organism>
<protein>
    <submittedName>
        <fullName evidence="4">CBS domain protein</fullName>
    </submittedName>
</protein>
<dbReference type="SUPFAM" id="SSF54631">
    <property type="entry name" value="CBS-domain pair"/>
    <property type="match status" value="1"/>
</dbReference>
<dbReference type="OrthoDB" id="9789996at2"/>
<dbReference type="EMBL" id="VFOW01000001">
    <property type="protein sequence ID" value="TQL77465.1"/>
    <property type="molecule type" value="Genomic_DNA"/>
</dbReference>
<dbReference type="InterPro" id="IPR000644">
    <property type="entry name" value="CBS_dom"/>
</dbReference>
<dbReference type="SMART" id="SM00116">
    <property type="entry name" value="CBS"/>
    <property type="match status" value="2"/>
</dbReference>
<comment type="caution">
    <text evidence="4">The sequence shown here is derived from an EMBL/GenBank/DDBJ whole genome shotgun (WGS) entry which is preliminary data.</text>
</comment>
<keyword evidence="1 2" id="KW-0129">CBS domain</keyword>
<evidence type="ECO:0000259" key="3">
    <source>
        <dbReference type="PROSITE" id="PS51371"/>
    </source>
</evidence>
<dbReference type="InParanoid" id="A0A543AY07"/>
<evidence type="ECO:0000256" key="1">
    <source>
        <dbReference type="ARBA" id="ARBA00023122"/>
    </source>
</evidence>
<name>A0A543AY07_9ACTN</name>
<dbReference type="PANTHER" id="PTHR43080">
    <property type="entry name" value="CBS DOMAIN-CONTAINING PROTEIN CBSX3, MITOCHONDRIAL"/>
    <property type="match status" value="1"/>
</dbReference>
<dbReference type="RefSeq" id="WP_142040385.1">
    <property type="nucleotide sequence ID" value="NZ_JBHTGS010000001.1"/>
</dbReference>
<dbReference type="Proteomes" id="UP000317043">
    <property type="component" value="Unassembled WGS sequence"/>
</dbReference>